<sequence length="125" mass="13464">MATQARPPIYRPSAAYHPVWKEAAKSPQSTKNRTEGISSQTTSSVCSITGILKQTASCLFRRKQETNDDSASRPIHSSDTKDSAAVTCQPARASSQLAAGAEVSSVHKHTASFTHTIEQQYVTTV</sequence>
<keyword evidence="3" id="KW-1185">Reference proteome</keyword>
<comment type="caution">
    <text evidence="2">The sequence shown here is derived from an EMBL/GenBank/DDBJ whole genome shotgun (WGS) entry which is preliminary data.</text>
</comment>
<name>A0ABD0LHI5_9CAEN</name>
<feature type="region of interest" description="Disordered" evidence="1">
    <location>
        <begin position="64"/>
        <end position="91"/>
    </location>
</feature>
<organism evidence="2 3">
    <name type="scientific">Batillaria attramentaria</name>
    <dbReference type="NCBI Taxonomy" id="370345"/>
    <lineage>
        <taxon>Eukaryota</taxon>
        <taxon>Metazoa</taxon>
        <taxon>Spiralia</taxon>
        <taxon>Lophotrochozoa</taxon>
        <taxon>Mollusca</taxon>
        <taxon>Gastropoda</taxon>
        <taxon>Caenogastropoda</taxon>
        <taxon>Sorbeoconcha</taxon>
        <taxon>Cerithioidea</taxon>
        <taxon>Batillariidae</taxon>
        <taxon>Batillaria</taxon>
    </lineage>
</organism>
<accession>A0ABD0LHI5</accession>
<evidence type="ECO:0000313" key="3">
    <source>
        <dbReference type="Proteomes" id="UP001519460"/>
    </source>
</evidence>
<feature type="compositionally biased region" description="Polar residues" evidence="1">
    <location>
        <begin position="26"/>
        <end position="40"/>
    </location>
</feature>
<gene>
    <name evidence="2" type="ORF">BaRGS_00010218</name>
</gene>
<protein>
    <submittedName>
        <fullName evidence="2">Uncharacterized protein</fullName>
    </submittedName>
</protein>
<evidence type="ECO:0000256" key="1">
    <source>
        <dbReference type="SAM" id="MobiDB-lite"/>
    </source>
</evidence>
<proteinExistence type="predicted"/>
<dbReference type="EMBL" id="JACVVK020000050">
    <property type="protein sequence ID" value="KAK7498558.1"/>
    <property type="molecule type" value="Genomic_DNA"/>
</dbReference>
<evidence type="ECO:0000313" key="2">
    <source>
        <dbReference type="EMBL" id="KAK7498558.1"/>
    </source>
</evidence>
<reference evidence="2 3" key="1">
    <citation type="journal article" date="2023" name="Sci. Data">
        <title>Genome assembly of the Korean intertidal mud-creeper Batillaria attramentaria.</title>
        <authorList>
            <person name="Patra A.K."/>
            <person name="Ho P.T."/>
            <person name="Jun S."/>
            <person name="Lee S.J."/>
            <person name="Kim Y."/>
            <person name="Won Y.J."/>
        </authorList>
    </citation>
    <scope>NUCLEOTIDE SEQUENCE [LARGE SCALE GENOMIC DNA]</scope>
    <source>
        <strain evidence="2">Wonlab-2016</strain>
    </source>
</reference>
<dbReference type="AlphaFoldDB" id="A0ABD0LHI5"/>
<dbReference type="Proteomes" id="UP001519460">
    <property type="component" value="Unassembled WGS sequence"/>
</dbReference>
<feature type="region of interest" description="Disordered" evidence="1">
    <location>
        <begin position="1"/>
        <end position="40"/>
    </location>
</feature>